<dbReference type="GO" id="GO:0005524">
    <property type="term" value="F:ATP binding"/>
    <property type="evidence" value="ECO:0007669"/>
    <property type="project" value="UniProtKB-KW"/>
</dbReference>
<dbReference type="Pfam" id="PF00579">
    <property type="entry name" value="tRNA-synt_1b"/>
    <property type="match status" value="2"/>
</dbReference>
<evidence type="ECO:0000313" key="30">
    <source>
        <dbReference type="Proteomes" id="UP001626550"/>
    </source>
</evidence>
<proteinExistence type="inferred from homology"/>
<dbReference type="Gene3D" id="3.40.1360.10">
    <property type="match status" value="1"/>
</dbReference>
<dbReference type="InterPro" id="IPR014729">
    <property type="entry name" value="Rossmann-like_a/b/a_fold"/>
</dbReference>
<evidence type="ECO:0000256" key="12">
    <source>
        <dbReference type="ARBA" id="ARBA00022598"/>
    </source>
</evidence>
<dbReference type="NCBIfam" id="TIGR00234">
    <property type="entry name" value="tyrS"/>
    <property type="match status" value="1"/>
</dbReference>
<keyword evidence="22" id="KW-0413">Isomerase</keyword>
<comment type="catalytic activity">
    <reaction evidence="1">
        <text>ATP-dependent breakage, passage and rejoining of double-stranded DNA.</text>
        <dbReference type="EC" id="5.6.2.2"/>
    </reaction>
</comment>
<evidence type="ECO:0000256" key="15">
    <source>
        <dbReference type="ARBA" id="ARBA00022840"/>
    </source>
</evidence>
<keyword evidence="13" id="KW-0479">Metal-binding</keyword>
<dbReference type="InterPro" id="IPR002815">
    <property type="entry name" value="Spo11/TopoVI_A"/>
</dbReference>
<dbReference type="Gene3D" id="3.40.50.620">
    <property type="entry name" value="HUPs"/>
    <property type="match status" value="2"/>
</dbReference>
<dbReference type="InterPro" id="IPR034136">
    <property type="entry name" value="TOPRIM_Topo6A/Spo11"/>
</dbReference>
<comment type="caution">
    <text evidence="29">The sequence shown here is derived from an EMBL/GenBank/DDBJ whole genome shotgun (WGS) entry which is preliminary data.</text>
</comment>
<dbReference type="Gene3D" id="1.10.240.10">
    <property type="entry name" value="Tyrosyl-Transfer RNA Synthetase"/>
    <property type="match status" value="2"/>
</dbReference>
<dbReference type="Gene3D" id="2.40.50.140">
    <property type="entry name" value="Nucleic acid-binding proteins"/>
    <property type="match status" value="1"/>
</dbReference>
<dbReference type="PANTHER" id="PTHR46264">
    <property type="entry name" value="TYROSINE-TRNA LIGASE"/>
    <property type="match status" value="1"/>
</dbReference>
<dbReference type="EMBL" id="JBJKFK010000729">
    <property type="protein sequence ID" value="KAL3315534.1"/>
    <property type="molecule type" value="Genomic_DNA"/>
</dbReference>
<sequence length="1302" mass="145655">MSQDDETKYKLITRNLAEVIGSDDFKSQIGKGSVSIYWGTATTGRPHVAYFVPVIKLADMLKSGAKVTVLFADLHAYLDNMKAPWSLLRLRTQYYEHVIKSMLKSVQVPLEKLRFVRGAEFQLTREYSSDVYRMCAKTSIHDCRKAGAEVVKQVSNPLVSGLLYPLLQALDEEYLKVDAQFGGVDQRKIFMLAEKHLPYLGYKKRVHLMNPMVPGLSGSKMSSSEANSKIDMLDSEEVLRKKLDGAQCAPGVSANDGNGVLCFLKYVVFPLQHDQSLCIGNSSFASYSDLEDAFMKNEVNAEALKTAVFDCLNTRMSVIRETFQSEQLKELVKKAYPPESNLIEIDLLVSCYSHSDFSIEEQFDSSRDEERLVATSWLQRVLVSRLGLDFATTLSRYFPLLQPCETRTPHFNRETFDLLSAIMCSRFYSGMADLSLGAQHEGSMAQALSQFSARDSSIELAASIPDLLRSIEKILPNCTVERLETIIKNRNQSVSPLRVLWSHCPKGLPHLGHLVALRKLAQLSKLHGVHVIIVVNDLIGHLLGAYDWDQMQARGQFSKAVLQSTLQMYGANMNAVTLILGSDYQYEGHYILSLYRLVSLVPEADCALASGMDQEEGAENRVPRSLAQLIVPLLNMIDAYQFKCHIRLAGAIKTARQQELEAKFYCKFDVEWTPPLYVDHEILPSLQLSTASAYLPMASIVPASRSIEALQSAAAKSLASLNEDCSLPLVEPASPGLEWTPLASLKKRIKRAFCEPGNALLNPIFEIYRLVILPLKNLEQEDTFVNRAEKNGGPLLVGRKGDTLDTIIDNMKTLIADQSLHPGDLKPSCEAELMQLLQTPLKDLYSKADIVSLVELAYPVPSKKGPGKSKTSKKEEVVPVSAGATDDPNRLLIKIGKIVKAEKHPDADSLYVEKVLFGDDGERTVVSGLANLYPLEQLQGMYGVFVCNLKPAKMRGILSEAMLLCASETGDDGMRLVRPVQLPTDLQKDEFLGKRLIFAVEGEISEADAQLNPKHKVWETVSERLRAHFQIQTQTFINKRAIYYQAVEIFNSMDSVDRSISQVCTLLDCSRTDLYITATVKTSVFGNLILRFGNHQVDFLCKENICFDMSRSGKFEIQSGAAYILVVEKDATFQMILDNFDLICKETGPFITVTARGYPDYGTRKLISLLCRELRLPIYVLVDHDPHGLRIFATYKYGGSAYLGDHAIDPKCMHLLGVSSADLDMLCLPEHSHLRLDDKDRRVLTLFGQKDYVKSDPELALQVQQMLANNRKTEIQVFDQIAPTYLVAQYLPNRVNKLLKKC</sequence>
<dbReference type="GO" id="GO:0005737">
    <property type="term" value="C:cytoplasm"/>
    <property type="evidence" value="ECO:0007669"/>
    <property type="project" value="UniProtKB-SubCell"/>
</dbReference>
<evidence type="ECO:0000313" key="29">
    <source>
        <dbReference type="EMBL" id="KAL3315534.1"/>
    </source>
</evidence>
<evidence type="ECO:0000256" key="19">
    <source>
        <dbReference type="ARBA" id="ARBA00023029"/>
    </source>
</evidence>
<dbReference type="GO" id="GO:0004831">
    <property type="term" value="F:tyrosine-tRNA ligase activity"/>
    <property type="evidence" value="ECO:0007669"/>
    <property type="project" value="UniProtKB-EC"/>
</dbReference>
<dbReference type="GO" id="GO:0003918">
    <property type="term" value="F:DNA topoisomerase type II (double strand cut, ATP-hydrolyzing) activity"/>
    <property type="evidence" value="ECO:0007669"/>
    <property type="project" value="UniProtKB-EC"/>
</dbReference>
<evidence type="ECO:0000256" key="21">
    <source>
        <dbReference type="ARBA" id="ARBA00023146"/>
    </source>
</evidence>
<evidence type="ECO:0000256" key="10">
    <source>
        <dbReference type="ARBA" id="ARBA00022490"/>
    </source>
</evidence>
<evidence type="ECO:0000256" key="13">
    <source>
        <dbReference type="ARBA" id="ARBA00022723"/>
    </source>
</evidence>
<dbReference type="InterPro" id="IPR013049">
    <property type="entry name" value="Spo11/TopoVI_A_N"/>
</dbReference>
<evidence type="ECO:0000256" key="22">
    <source>
        <dbReference type="ARBA" id="ARBA00023235"/>
    </source>
</evidence>
<comment type="similarity">
    <text evidence="5">Belongs to the class-I aminoacyl-tRNA synthetase family.</text>
</comment>
<evidence type="ECO:0000256" key="4">
    <source>
        <dbReference type="ARBA" id="ARBA00004496"/>
    </source>
</evidence>
<evidence type="ECO:0000256" key="23">
    <source>
        <dbReference type="ARBA" id="ARBA00023242"/>
    </source>
</evidence>
<evidence type="ECO:0000256" key="27">
    <source>
        <dbReference type="SAM" id="MobiDB-lite"/>
    </source>
</evidence>
<keyword evidence="15" id="KW-0067">ATP-binding</keyword>
<evidence type="ECO:0000256" key="6">
    <source>
        <dbReference type="ARBA" id="ARBA00006559"/>
    </source>
</evidence>
<dbReference type="CDD" id="cd02799">
    <property type="entry name" value="tRNA_bind_EMAP-II_like"/>
    <property type="match status" value="1"/>
</dbReference>
<dbReference type="Proteomes" id="UP001626550">
    <property type="component" value="Unassembled WGS sequence"/>
</dbReference>
<evidence type="ECO:0000256" key="2">
    <source>
        <dbReference type="ARBA" id="ARBA00001946"/>
    </source>
</evidence>
<dbReference type="GO" id="GO:0006412">
    <property type="term" value="P:translation"/>
    <property type="evidence" value="ECO:0007669"/>
    <property type="project" value="UniProtKB-KW"/>
</dbReference>
<evidence type="ECO:0000256" key="25">
    <source>
        <dbReference type="ARBA" id="ARBA00048400"/>
    </source>
</evidence>
<dbReference type="CDD" id="cd00223">
    <property type="entry name" value="TOPRIM_TopoIIB_SPO"/>
    <property type="match status" value="1"/>
</dbReference>
<dbReference type="PRINTS" id="PR01550">
    <property type="entry name" value="TOP6AFAMILY"/>
</dbReference>
<keyword evidence="10" id="KW-0963">Cytoplasm</keyword>
<comment type="similarity">
    <text evidence="6">Belongs to the TOP6A family.</text>
</comment>
<gene>
    <name evidence="29" type="ORF">Ciccas_005836</name>
</gene>
<keyword evidence="12" id="KW-0436">Ligase</keyword>
<dbReference type="InterPro" id="IPR002305">
    <property type="entry name" value="aa-tRNA-synth_Ic"/>
</dbReference>
<dbReference type="FunFam" id="3.40.50.620:FF:000040">
    <property type="entry name" value="Tyrosine--tRNA ligase"/>
    <property type="match status" value="1"/>
</dbReference>
<evidence type="ECO:0000256" key="9">
    <source>
        <dbReference type="ARBA" id="ARBA00015898"/>
    </source>
</evidence>
<dbReference type="Pfam" id="PF01588">
    <property type="entry name" value="tRNA_bind"/>
    <property type="match status" value="1"/>
</dbReference>
<keyword evidence="30" id="KW-1185">Reference proteome</keyword>
<protein>
    <recommendedName>
        <fullName evidence="9">Tyrosine--tRNA ligase, cytoplasmic</fullName>
        <ecNumber evidence="7">5.6.2.2</ecNumber>
        <ecNumber evidence="8">6.1.1.1</ecNumber>
    </recommendedName>
    <alternativeName>
        <fullName evidence="24">Tyrosyl-tRNA synthetase</fullName>
    </alternativeName>
</protein>
<dbReference type="Pfam" id="PF04406">
    <property type="entry name" value="TP6A_N"/>
    <property type="match status" value="1"/>
</dbReference>
<dbReference type="SUPFAM" id="SSF56726">
    <property type="entry name" value="DNA topoisomerase IV, alpha subunit"/>
    <property type="match status" value="1"/>
</dbReference>
<organism evidence="29 30">
    <name type="scientific">Cichlidogyrus casuarinus</name>
    <dbReference type="NCBI Taxonomy" id="1844966"/>
    <lineage>
        <taxon>Eukaryota</taxon>
        <taxon>Metazoa</taxon>
        <taxon>Spiralia</taxon>
        <taxon>Lophotrochozoa</taxon>
        <taxon>Platyhelminthes</taxon>
        <taxon>Monogenea</taxon>
        <taxon>Monopisthocotylea</taxon>
        <taxon>Dactylogyridea</taxon>
        <taxon>Ancyrocephalidae</taxon>
        <taxon>Cichlidogyrus</taxon>
    </lineage>
</organism>
<keyword evidence="20" id="KW-0238">DNA-binding</keyword>
<keyword evidence="21" id="KW-0030">Aminoacyl-tRNA synthetase</keyword>
<dbReference type="GO" id="GO:0000049">
    <property type="term" value="F:tRNA binding"/>
    <property type="evidence" value="ECO:0007669"/>
    <property type="project" value="UniProtKB-UniRule"/>
</dbReference>
<name>A0ABD2Q7I7_9PLAT</name>
<evidence type="ECO:0000256" key="3">
    <source>
        <dbReference type="ARBA" id="ARBA00004123"/>
    </source>
</evidence>
<keyword evidence="19" id="KW-0799">Topoisomerase</keyword>
<dbReference type="EC" id="6.1.1.1" evidence="8"/>
<evidence type="ECO:0000256" key="16">
    <source>
        <dbReference type="ARBA" id="ARBA00022842"/>
    </source>
</evidence>
<comment type="cofactor">
    <cofactor evidence="2">
        <name>Mg(2+)</name>
        <dbReference type="ChEBI" id="CHEBI:18420"/>
    </cofactor>
</comment>
<accession>A0ABD2Q7I7</accession>
<dbReference type="SUPFAM" id="SSF50249">
    <property type="entry name" value="Nucleic acid-binding proteins"/>
    <property type="match status" value="1"/>
</dbReference>
<dbReference type="PROSITE" id="PS50886">
    <property type="entry name" value="TRBD"/>
    <property type="match status" value="1"/>
</dbReference>
<dbReference type="GO" id="GO:0046872">
    <property type="term" value="F:metal ion binding"/>
    <property type="evidence" value="ECO:0007669"/>
    <property type="project" value="UniProtKB-KW"/>
</dbReference>
<feature type="domain" description="TRNA-binding" evidence="28">
    <location>
        <begin position="887"/>
        <end position="997"/>
    </location>
</feature>
<keyword evidence="18" id="KW-0648">Protein biosynthesis</keyword>
<dbReference type="Pfam" id="PF21180">
    <property type="entry name" value="TOP6A-Spo11_Toprim"/>
    <property type="match status" value="1"/>
</dbReference>
<evidence type="ECO:0000256" key="14">
    <source>
        <dbReference type="ARBA" id="ARBA00022741"/>
    </source>
</evidence>
<dbReference type="SUPFAM" id="SSF52374">
    <property type="entry name" value="Nucleotidylyl transferase"/>
    <property type="match status" value="2"/>
</dbReference>
<evidence type="ECO:0000256" key="20">
    <source>
        <dbReference type="ARBA" id="ARBA00023125"/>
    </source>
</evidence>
<dbReference type="InterPro" id="IPR050489">
    <property type="entry name" value="Tyr-tRNA_synthase"/>
</dbReference>
<comment type="catalytic activity">
    <reaction evidence="25">
        <text>tRNA(Tyr) + L-tyrosine + ATP = L-tyrosyl-tRNA(Tyr) + AMP + diphosphate + H(+)</text>
        <dbReference type="Rhea" id="RHEA:10220"/>
        <dbReference type="Rhea" id="RHEA-COMP:9706"/>
        <dbReference type="Rhea" id="RHEA-COMP:9707"/>
        <dbReference type="ChEBI" id="CHEBI:15378"/>
        <dbReference type="ChEBI" id="CHEBI:30616"/>
        <dbReference type="ChEBI" id="CHEBI:33019"/>
        <dbReference type="ChEBI" id="CHEBI:58315"/>
        <dbReference type="ChEBI" id="CHEBI:78442"/>
        <dbReference type="ChEBI" id="CHEBI:78536"/>
        <dbReference type="ChEBI" id="CHEBI:456215"/>
        <dbReference type="EC" id="6.1.1.1"/>
    </reaction>
    <physiologicalReaction direction="left-to-right" evidence="25">
        <dbReference type="Rhea" id="RHEA:10221"/>
    </physiologicalReaction>
</comment>
<keyword evidence="17 26" id="KW-0694">RNA-binding</keyword>
<dbReference type="InterPro" id="IPR036078">
    <property type="entry name" value="Spo11/TopoVI_A_sf"/>
</dbReference>
<dbReference type="InterPro" id="IPR012340">
    <property type="entry name" value="NA-bd_OB-fold"/>
</dbReference>
<dbReference type="NCBIfam" id="NF006330">
    <property type="entry name" value="PRK08560.1"/>
    <property type="match status" value="1"/>
</dbReference>
<keyword evidence="11 26" id="KW-0820">tRNA-binding</keyword>
<dbReference type="EC" id="5.6.2.2" evidence="7"/>
<dbReference type="PANTHER" id="PTHR46264:SF4">
    <property type="entry name" value="TYROSINE--TRNA LIGASE, CYTOPLASMIC"/>
    <property type="match status" value="1"/>
</dbReference>
<evidence type="ECO:0000256" key="17">
    <source>
        <dbReference type="ARBA" id="ARBA00022884"/>
    </source>
</evidence>
<evidence type="ECO:0000256" key="8">
    <source>
        <dbReference type="ARBA" id="ARBA00013160"/>
    </source>
</evidence>
<dbReference type="GO" id="GO:0003677">
    <property type="term" value="F:DNA binding"/>
    <property type="evidence" value="ECO:0007669"/>
    <property type="project" value="UniProtKB-KW"/>
</dbReference>
<dbReference type="GO" id="GO:0005634">
    <property type="term" value="C:nucleus"/>
    <property type="evidence" value="ECO:0007669"/>
    <property type="project" value="UniProtKB-SubCell"/>
</dbReference>
<dbReference type="InterPro" id="IPR002307">
    <property type="entry name" value="Tyr-tRNA-ligase"/>
</dbReference>
<evidence type="ECO:0000256" key="7">
    <source>
        <dbReference type="ARBA" id="ARBA00012895"/>
    </source>
</evidence>
<reference evidence="29 30" key="1">
    <citation type="submission" date="2024-11" db="EMBL/GenBank/DDBJ databases">
        <title>Adaptive evolution of stress response genes in parasites aligns with host niche diversity.</title>
        <authorList>
            <person name="Hahn C."/>
            <person name="Resl P."/>
        </authorList>
    </citation>
    <scope>NUCLEOTIDE SEQUENCE [LARGE SCALE GENOMIC DNA]</scope>
    <source>
        <strain evidence="29">EGGRZ-B1_66</strain>
        <tissue evidence="29">Body</tissue>
    </source>
</reference>
<keyword evidence="14" id="KW-0547">Nucleotide-binding</keyword>
<feature type="region of interest" description="Disordered" evidence="27">
    <location>
        <begin position="862"/>
        <end position="881"/>
    </location>
</feature>
<evidence type="ECO:0000256" key="5">
    <source>
        <dbReference type="ARBA" id="ARBA00005594"/>
    </source>
</evidence>
<evidence type="ECO:0000259" key="28">
    <source>
        <dbReference type="PROSITE" id="PS50886"/>
    </source>
</evidence>
<evidence type="ECO:0000256" key="24">
    <source>
        <dbReference type="ARBA" id="ARBA00033323"/>
    </source>
</evidence>
<keyword evidence="23" id="KW-0539">Nucleus</keyword>
<dbReference type="CDD" id="cd00805">
    <property type="entry name" value="TyrRS_core"/>
    <property type="match status" value="1"/>
</dbReference>
<evidence type="ECO:0000256" key="18">
    <source>
        <dbReference type="ARBA" id="ARBA00022917"/>
    </source>
</evidence>
<evidence type="ECO:0000256" key="26">
    <source>
        <dbReference type="PROSITE-ProRule" id="PRU00209"/>
    </source>
</evidence>
<evidence type="ECO:0000256" key="1">
    <source>
        <dbReference type="ARBA" id="ARBA00000185"/>
    </source>
</evidence>
<dbReference type="InterPro" id="IPR002547">
    <property type="entry name" value="tRNA-bd_dom"/>
</dbReference>
<evidence type="ECO:0000256" key="11">
    <source>
        <dbReference type="ARBA" id="ARBA00022555"/>
    </source>
</evidence>
<keyword evidence="16" id="KW-0460">Magnesium</keyword>
<comment type="subcellular location">
    <subcellularLocation>
        <location evidence="4">Cytoplasm</location>
    </subcellularLocation>
    <subcellularLocation>
        <location evidence="3">Nucleus</location>
    </subcellularLocation>
</comment>